<evidence type="ECO:0000313" key="3">
    <source>
        <dbReference type="EMBL" id="SEF95711.1"/>
    </source>
</evidence>
<dbReference type="GO" id="GO:0016757">
    <property type="term" value="F:glycosyltransferase activity"/>
    <property type="evidence" value="ECO:0007669"/>
    <property type="project" value="UniProtKB-KW"/>
</dbReference>
<dbReference type="PANTHER" id="PTHR43363:SF1">
    <property type="entry name" value="HYPOXANTHINE-GUANINE PHOSPHORIBOSYLTRANSFERASE"/>
    <property type="match status" value="1"/>
</dbReference>
<dbReference type="PANTHER" id="PTHR43363">
    <property type="entry name" value="HYPOXANTHINE PHOSPHORIBOSYLTRANSFERASE"/>
    <property type="match status" value="1"/>
</dbReference>
<dbReference type="Proteomes" id="UP000243518">
    <property type="component" value="Unassembled WGS sequence"/>
</dbReference>
<dbReference type="AlphaFoldDB" id="A0AAQ1G6U2"/>
<evidence type="ECO:0000256" key="1">
    <source>
        <dbReference type="ARBA" id="ARBA00022676"/>
    </source>
</evidence>
<protein>
    <recommendedName>
        <fullName evidence="5">Hypoxanthine phosphoribosyltransferase</fullName>
    </recommendedName>
</protein>
<proteinExistence type="predicted"/>
<comment type="caution">
    <text evidence="3">The sequence shown here is derived from an EMBL/GenBank/DDBJ whole genome shotgun (WGS) entry which is preliminary data.</text>
</comment>
<dbReference type="SUPFAM" id="SSF53271">
    <property type="entry name" value="PRTase-like"/>
    <property type="match status" value="1"/>
</dbReference>
<dbReference type="Gene3D" id="3.40.50.2020">
    <property type="match status" value="1"/>
</dbReference>
<reference evidence="3 4" key="1">
    <citation type="submission" date="2016-10" db="EMBL/GenBank/DDBJ databases">
        <authorList>
            <person name="Varghese N."/>
            <person name="Submissions S."/>
        </authorList>
    </citation>
    <scope>NUCLEOTIDE SEQUENCE [LARGE SCALE GENOMIC DNA]</scope>
    <source>
        <strain evidence="3 4">CECT 8317</strain>
    </source>
</reference>
<evidence type="ECO:0008006" key="5">
    <source>
        <dbReference type="Google" id="ProtNLM"/>
    </source>
</evidence>
<evidence type="ECO:0000313" key="4">
    <source>
        <dbReference type="Proteomes" id="UP000243518"/>
    </source>
</evidence>
<organism evidence="3 4">
    <name type="scientific">Halopseudomonas aestusnigri</name>
    <dbReference type="NCBI Taxonomy" id="857252"/>
    <lineage>
        <taxon>Bacteria</taxon>
        <taxon>Pseudomonadati</taxon>
        <taxon>Pseudomonadota</taxon>
        <taxon>Gammaproteobacteria</taxon>
        <taxon>Pseudomonadales</taxon>
        <taxon>Pseudomonadaceae</taxon>
        <taxon>Halopseudomonas</taxon>
    </lineage>
</organism>
<accession>A0AAQ1G6U2</accession>
<keyword evidence="2" id="KW-0808">Transferase</keyword>
<gene>
    <name evidence="3" type="ORF">SAMN05216586_102390</name>
</gene>
<name>A0AAQ1G6U2_9GAMM</name>
<dbReference type="InterPro" id="IPR029057">
    <property type="entry name" value="PRTase-like"/>
</dbReference>
<keyword evidence="1" id="KW-0328">Glycosyltransferase</keyword>
<dbReference type="CDD" id="cd06223">
    <property type="entry name" value="PRTases_typeI"/>
    <property type="match status" value="1"/>
</dbReference>
<dbReference type="EMBL" id="FNVE01000002">
    <property type="protein sequence ID" value="SEF95711.1"/>
    <property type="molecule type" value="Genomic_DNA"/>
</dbReference>
<dbReference type="InterPro" id="IPR000836">
    <property type="entry name" value="PRTase_dom"/>
</dbReference>
<sequence>MNQSNSTQQRPRNRRFLDENQLIEDAFRLGVQVFESGFRPNFIVGLWRGGSTVGIYVQECLQTLGVKTDHIALRTSYRGMDHYDAMVAAPEAEIRVHGTHYLLDNLNREDRLLIVDDAFGTGHSVQAVIGKLKGQLKRNMPIDTRIATLYKRAGAAKTDLQPDFCLHTTEDWLVFPYEMNGLSRAEIDANKPYLGSILDSVKPLV</sequence>
<keyword evidence="4" id="KW-1185">Reference proteome</keyword>
<evidence type="ECO:0000256" key="2">
    <source>
        <dbReference type="ARBA" id="ARBA00022679"/>
    </source>
</evidence>